<protein>
    <recommendedName>
        <fullName evidence="3">Integrase regulator R</fullName>
    </recommendedName>
</protein>
<dbReference type="PATRIC" id="fig|199198.5.peg.1366"/>
<dbReference type="AlphaFoldDB" id="A0A0P9J6X1"/>
<dbReference type="InterPro" id="IPR021502">
    <property type="entry name" value="DUF3158"/>
</dbReference>
<dbReference type="Proteomes" id="UP000050297">
    <property type="component" value="Unassembled WGS sequence"/>
</dbReference>
<comment type="caution">
    <text evidence="1">The sequence shown here is derived from an EMBL/GenBank/DDBJ whole genome shotgun (WGS) entry which is preliminary data.</text>
</comment>
<reference evidence="1 2" key="1">
    <citation type="submission" date="2015-09" db="EMBL/GenBank/DDBJ databases">
        <title>Genome announcement of multiple Pseudomonas syringae strains.</title>
        <authorList>
            <person name="Thakur S."/>
            <person name="Wang P.W."/>
            <person name="Gong Y."/>
            <person name="Weir B.S."/>
            <person name="Guttman D.S."/>
        </authorList>
    </citation>
    <scope>NUCLEOTIDE SEQUENCE [LARGE SCALE GENOMIC DNA]</scope>
    <source>
        <strain evidence="1 2">ICMP2802</strain>
    </source>
</reference>
<sequence length="169" mass="18842">MTPRDFPPDLTLAPTAYRDIEHAASLKGLLKPFKGKGELVQLTNVTRELEQRVAQLMGTQAAIMALPPLSLLGIRLVLQNTGAGTTFLRWRTQDFSRMGALVWERLMRNPRLPPDLRTALFQLECNRIALNLQMSVLHSLQRQALDCSHKMANAEGVLRQSPSGTETSP</sequence>
<dbReference type="EMBL" id="LJPM01000280">
    <property type="protein sequence ID" value="KPW19548.1"/>
    <property type="molecule type" value="Genomic_DNA"/>
</dbReference>
<dbReference type="RefSeq" id="WP_053275697.1">
    <property type="nucleotide sequence ID" value="NZ_LGAR01000114.1"/>
</dbReference>
<gene>
    <name evidence="1" type="ORF">ALO91_00940</name>
</gene>
<accession>A0A0P9J6X1</accession>
<name>A0A0P9J6X1_PSESX</name>
<dbReference type="Pfam" id="PF11358">
    <property type="entry name" value="DUF3158"/>
    <property type="match status" value="1"/>
</dbReference>
<evidence type="ECO:0000313" key="1">
    <source>
        <dbReference type="EMBL" id="KPW19548.1"/>
    </source>
</evidence>
<proteinExistence type="predicted"/>
<organism evidence="1 2">
    <name type="scientific">Pseudomonas syringae pv. aceris</name>
    <dbReference type="NCBI Taxonomy" id="199198"/>
    <lineage>
        <taxon>Bacteria</taxon>
        <taxon>Pseudomonadati</taxon>
        <taxon>Pseudomonadota</taxon>
        <taxon>Gammaproteobacteria</taxon>
        <taxon>Pseudomonadales</taxon>
        <taxon>Pseudomonadaceae</taxon>
        <taxon>Pseudomonas</taxon>
        <taxon>Pseudomonas syringae</taxon>
    </lineage>
</organism>
<evidence type="ECO:0000313" key="2">
    <source>
        <dbReference type="Proteomes" id="UP000050297"/>
    </source>
</evidence>
<evidence type="ECO:0008006" key="3">
    <source>
        <dbReference type="Google" id="ProtNLM"/>
    </source>
</evidence>